<keyword evidence="3" id="KW-1185">Reference proteome</keyword>
<comment type="caution">
    <text evidence="2">The sequence shown here is derived from an EMBL/GenBank/DDBJ whole genome shotgun (WGS) entry which is preliminary data.</text>
</comment>
<organism evidence="2 3">
    <name type="scientific">Mycena metata</name>
    <dbReference type="NCBI Taxonomy" id="1033252"/>
    <lineage>
        <taxon>Eukaryota</taxon>
        <taxon>Fungi</taxon>
        <taxon>Dikarya</taxon>
        <taxon>Basidiomycota</taxon>
        <taxon>Agaricomycotina</taxon>
        <taxon>Agaricomycetes</taxon>
        <taxon>Agaricomycetidae</taxon>
        <taxon>Agaricales</taxon>
        <taxon>Marasmiineae</taxon>
        <taxon>Mycenaceae</taxon>
        <taxon>Mycena</taxon>
    </lineage>
</organism>
<keyword evidence="1" id="KW-0732">Signal</keyword>
<protein>
    <submittedName>
        <fullName evidence="2">Uncharacterized protein</fullName>
    </submittedName>
</protein>
<dbReference type="EMBL" id="JARKIB010000104">
    <property type="protein sequence ID" value="KAJ7740132.1"/>
    <property type="molecule type" value="Genomic_DNA"/>
</dbReference>
<dbReference type="Proteomes" id="UP001215598">
    <property type="component" value="Unassembled WGS sequence"/>
</dbReference>
<dbReference type="AlphaFoldDB" id="A0AAD7IEF5"/>
<evidence type="ECO:0000256" key="1">
    <source>
        <dbReference type="SAM" id="SignalP"/>
    </source>
</evidence>
<proteinExistence type="predicted"/>
<evidence type="ECO:0000313" key="3">
    <source>
        <dbReference type="Proteomes" id="UP001215598"/>
    </source>
</evidence>
<sequence length="299" mass="32869">MPHFHILSVFMLALLVGLATSSAELNRGRSRSTREAPPSGARCKPISLPELKAMPIWQTFYDRLGVVVWGHPVGSYTFDLVGFSVETAFDDGSHNARVCSMETVDFQTIGEPICYVTTTYSPQFVTPASGVTRFSYPIGLSTVVTGTVTKVGAPLTGGRTYETAFKVHDITPTGADSIPGRTNATYIVNGLYSDTLGNSFQVDANHEHDTEIILDEWPGTICSIHYHNTTCIQDAVGQAAFTLYGAVRVGFNSRVNGHYYWYLWFDQWVPGDQAWSYSQSNATVTTTGSNDYSPIWECK</sequence>
<name>A0AAD7IEF5_9AGAR</name>
<accession>A0AAD7IEF5</accession>
<reference evidence="2" key="1">
    <citation type="submission" date="2023-03" db="EMBL/GenBank/DDBJ databases">
        <title>Massive genome expansion in bonnet fungi (Mycena s.s.) driven by repeated elements and novel gene families across ecological guilds.</title>
        <authorList>
            <consortium name="Lawrence Berkeley National Laboratory"/>
            <person name="Harder C.B."/>
            <person name="Miyauchi S."/>
            <person name="Viragh M."/>
            <person name="Kuo A."/>
            <person name="Thoen E."/>
            <person name="Andreopoulos B."/>
            <person name="Lu D."/>
            <person name="Skrede I."/>
            <person name="Drula E."/>
            <person name="Henrissat B."/>
            <person name="Morin E."/>
            <person name="Kohler A."/>
            <person name="Barry K."/>
            <person name="LaButti K."/>
            <person name="Morin E."/>
            <person name="Salamov A."/>
            <person name="Lipzen A."/>
            <person name="Mereny Z."/>
            <person name="Hegedus B."/>
            <person name="Baldrian P."/>
            <person name="Stursova M."/>
            <person name="Weitz H."/>
            <person name="Taylor A."/>
            <person name="Grigoriev I.V."/>
            <person name="Nagy L.G."/>
            <person name="Martin F."/>
            <person name="Kauserud H."/>
        </authorList>
    </citation>
    <scope>NUCLEOTIDE SEQUENCE</scope>
    <source>
        <strain evidence="2">CBHHK182m</strain>
    </source>
</reference>
<evidence type="ECO:0000313" key="2">
    <source>
        <dbReference type="EMBL" id="KAJ7740132.1"/>
    </source>
</evidence>
<feature type="signal peptide" evidence="1">
    <location>
        <begin position="1"/>
        <end position="23"/>
    </location>
</feature>
<feature type="chain" id="PRO_5042278445" evidence="1">
    <location>
        <begin position="24"/>
        <end position="299"/>
    </location>
</feature>
<gene>
    <name evidence="2" type="ORF">B0H16DRAFT_1729160</name>
</gene>